<protein>
    <submittedName>
        <fullName evidence="2">Uncharacterized protein</fullName>
    </submittedName>
</protein>
<name>A0A1V3NKM1_9GAMM</name>
<feature type="compositionally biased region" description="Basic and acidic residues" evidence="1">
    <location>
        <begin position="30"/>
        <end position="40"/>
    </location>
</feature>
<dbReference type="OrthoDB" id="9833211at2"/>
<dbReference type="Proteomes" id="UP000189462">
    <property type="component" value="Unassembled WGS sequence"/>
</dbReference>
<gene>
    <name evidence="2" type="ORF">B1C78_06055</name>
</gene>
<accession>A0A1V3NKM1</accession>
<dbReference type="RefSeq" id="WP_077278245.1">
    <property type="nucleotide sequence ID" value="NZ_MVBK01000035.1"/>
</dbReference>
<feature type="compositionally biased region" description="Basic and acidic residues" evidence="1">
    <location>
        <begin position="50"/>
        <end position="60"/>
    </location>
</feature>
<dbReference type="AlphaFoldDB" id="A0A1V3NKM1"/>
<evidence type="ECO:0000313" key="2">
    <source>
        <dbReference type="EMBL" id="OOG25667.1"/>
    </source>
</evidence>
<proteinExistence type="predicted"/>
<keyword evidence="3" id="KW-1185">Reference proteome</keyword>
<evidence type="ECO:0000256" key="1">
    <source>
        <dbReference type="SAM" id="MobiDB-lite"/>
    </source>
</evidence>
<comment type="caution">
    <text evidence="2">The sequence shown here is derived from an EMBL/GenBank/DDBJ whole genome shotgun (WGS) entry which is preliminary data.</text>
</comment>
<sequence length="121" mass="13239">MSLSPIQAALLPPPIRIDTDPAWHAPVRGEAQRGGEEPVRRPTAPTGGEHTAEQRRDRREREMLGRLRVALAEPETRPANVMRRGSQVALPRTPADALDQRISALLGDSGSGSLRRLDVRA</sequence>
<evidence type="ECO:0000313" key="3">
    <source>
        <dbReference type="Proteomes" id="UP000189462"/>
    </source>
</evidence>
<organism evidence="2 3">
    <name type="scientific">Thioalkalivibrio denitrificans</name>
    <dbReference type="NCBI Taxonomy" id="108003"/>
    <lineage>
        <taxon>Bacteria</taxon>
        <taxon>Pseudomonadati</taxon>
        <taxon>Pseudomonadota</taxon>
        <taxon>Gammaproteobacteria</taxon>
        <taxon>Chromatiales</taxon>
        <taxon>Ectothiorhodospiraceae</taxon>
        <taxon>Thioalkalivibrio</taxon>
    </lineage>
</organism>
<feature type="region of interest" description="Disordered" evidence="1">
    <location>
        <begin position="1"/>
        <end position="60"/>
    </location>
</feature>
<dbReference type="STRING" id="108003.B1C78_06055"/>
<reference evidence="2 3" key="1">
    <citation type="submission" date="2017-02" db="EMBL/GenBank/DDBJ databases">
        <title>Genomic diversity within the haloalkaliphilic genus Thioalkalivibrio.</title>
        <authorList>
            <person name="Ahn A.-C."/>
            <person name="Meier-Kolthoff J."/>
            <person name="Overmars L."/>
            <person name="Richter M."/>
            <person name="Woyke T."/>
            <person name="Sorokin D.Y."/>
            <person name="Muyzer G."/>
        </authorList>
    </citation>
    <scope>NUCLEOTIDE SEQUENCE [LARGE SCALE GENOMIC DNA]</scope>
    <source>
        <strain evidence="2 3">ALJD</strain>
    </source>
</reference>
<dbReference type="EMBL" id="MVBK01000035">
    <property type="protein sequence ID" value="OOG25667.1"/>
    <property type="molecule type" value="Genomic_DNA"/>
</dbReference>